<evidence type="ECO:0000313" key="2">
    <source>
        <dbReference type="EMBL" id="MDN4581304.1"/>
    </source>
</evidence>
<reference evidence="1" key="1">
    <citation type="submission" date="2018-04" db="EMBL/GenBank/DDBJ databases">
        <authorList>
            <person name="Jy Z."/>
        </authorList>
    </citation>
    <scope>NUCLEOTIDE SEQUENCE</scope>
    <source>
        <strain evidence="2">AS13</strain>
        <strain evidence="1">LA18</strain>
    </source>
</reference>
<comment type="caution">
    <text evidence="1">The sequence shown here is derived from an EMBL/GenBank/DDBJ whole genome shotgun (WGS) entry which is preliminary data.</text>
</comment>
<organism evidence="1 4">
    <name type="scientific">Pandoraea cepalis</name>
    <dbReference type="NCBI Taxonomy" id="2508294"/>
    <lineage>
        <taxon>Bacteria</taxon>
        <taxon>Pseudomonadati</taxon>
        <taxon>Pseudomonadota</taxon>
        <taxon>Betaproteobacteria</taxon>
        <taxon>Burkholderiales</taxon>
        <taxon>Burkholderiaceae</taxon>
        <taxon>Pandoraea</taxon>
    </lineage>
</organism>
<sequence length="202" mass="22753">MDRFNQDVWKIVEQICESTDEPVGNFEILLRIIADPKHRKQLANKYKILHSKANVPSLSLYIGPPPGASFKHVSATRHFGKMSHSSSGLRTWCTPTKIGWLTTGDAILKAKWLFNPWNQFYNAVLEQIGTFVLPHHGSEGAISKMALQVLPTDVQPLVCAGSKSKKHPHPKVVLLLQQLKLGLVKVSERPESRYEERVTLKL</sequence>
<dbReference type="EMBL" id="QAID01000046">
    <property type="protein sequence ID" value="MDN4581304.1"/>
    <property type="molecule type" value="Genomic_DNA"/>
</dbReference>
<name>A0AAW7MGM6_9BURK</name>
<dbReference type="Proteomes" id="UP001172791">
    <property type="component" value="Unassembled WGS sequence"/>
</dbReference>
<dbReference type="Proteomes" id="UP001172788">
    <property type="component" value="Unassembled WGS sequence"/>
</dbReference>
<dbReference type="Gene3D" id="3.60.15.10">
    <property type="entry name" value="Ribonuclease Z/Hydroxyacylglutathione hydrolase-like"/>
    <property type="match status" value="1"/>
</dbReference>
<evidence type="ECO:0000313" key="4">
    <source>
        <dbReference type="Proteomes" id="UP001172791"/>
    </source>
</evidence>
<keyword evidence="3" id="KW-1185">Reference proteome</keyword>
<dbReference type="AlphaFoldDB" id="A0AAW7MGM6"/>
<dbReference type="EMBL" id="QAIC01000022">
    <property type="protein sequence ID" value="MDN4571850.1"/>
    <property type="molecule type" value="Genomic_DNA"/>
</dbReference>
<evidence type="ECO:0000313" key="1">
    <source>
        <dbReference type="EMBL" id="MDN4571850.1"/>
    </source>
</evidence>
<accession>A0AAW7MGM6</accession>
<dbReference type="InterPro" id="IPR036866">
    <property type="entry name" value="RibonucZ/Hydroxyglut_hydro"/>
</dbReference>
<protein>
    <submittedName>
        <fullName evidence="1">Uncharacterized protein</fullName>
    </submittedName>
</protein>
<proteinExistence type="predicted"/>
<gene>
    <name evidence="1" type="ORF">DBA34_01015</name>
    <name evidence="2" type="ORF">DBB29_24640</name>
</gene>
<evidence type="ECO:0000313" key="3">
    <source>
        <dbReference type="Proteomes" id="UP001172788"/>
    </source>
</evidence>